<sequence length="114" mass="12689">MVAQRSITGYFGAPVKQPKRKGNPSAENTGVIEKKHCDSPTVPVRKFRGFHNVLKYSTELSKQPRHETDTMDMSAQANVCIGADERLHQLGHIRKEKIFLLLFTVAALLCGALL</sequence>
<feature type="region of interest" description="Disordered" evidence="1">
    <location>
        <begin position="1"/>
        <end position="30"/>
    </location>
</feature>
<comment type="caution">
    <text evidence="2">The sequence shown here is derived from an EMBL/GenBank/DDBJ whole genome shotgun (WGS) entry which is preliminary data.</text>
</comment>
<evidence type="ECO:0000313" key="3">
    <source>
        <dbReference type="Proteomes" id="UP001159427"/>
    </source>
</evidence>
<evidence type="ECO:0000313" key="2">
    <source>
        <dbReference type="EMBL" id="CAH3149279.1"/>
    </source>
</evidence>
<name>A0ABN8PRG1_9CNID</name>
<evidence type="ECO:0000256" key="1">
    <source>
        <dbReference type="SAM" id="MobiDB-lite"/>
    </source>
</evidence>
<protein>
    <submittedName>
        <fullName evidence="2">Uncharacterized protein</fullName>
    </submittedName>
</protein>
<gene>
    <name evidence="2" type="ORF">PEVE_00044865</name>
</gene>
<reference evidence="2 3" key="1">
    <citation type="submission" date="2022-05" db="EMBL/GenBank/DDBJ databases">
        <authorList>
            <consortium name="Genoscope - CEA"/>
            <person name="William W."/>
        </authorList>
    </citation>
    <scope>NUCLEOTIDE SEQUENCE [LARGE SCALE GENOMIC DNA]</scope>
</reference>
<organism evidence="2 3">
    <name type="scientific">Porites evermanni</name>
    <dbReference type="NCBI Taxonomy" id="104178"/>
    <lineage>
        <taxon>Eukaryota</taxon>
        <taxon>Metazoa</taxon>
        <taxon>Cnidaria</taxon>
        <taxon>Anthozoa</taxon>
        <taxon>Hexacorallia</taxon>
        <taxon>Scleractinia</taxon>
        <taxon>Fungiina</taxon>
        <taxon>Poritidae</taxon>
        <taxon>Porites</taxon>
    </lineage>
</organism>
<proteinExistence type="predicted"/>
<dbReference type="Proteomes" id="UP001159427">
    <property type="component" value="Unassembled WGS sequence"/>
</dbReference>
<keyword evidence="3" id="KW-1185">Reference proteome</keyword>
<dbReference type="EMBL" id="CALNXI010000968">
    <property type="protein sequence ID" value="CAH3149279.1"/>
    <property type="molecule type" value="Genomic_DNA"/>
</dbReference>
<accession>A0ABN8PRG1</accession>